<name>A0A6H2A336_9ZZZZ</name>
<evidence type="ECO:0000313" key="1">
    <source>
        <dbReference type="EMBL" id="QJA53925.1"/>
    </source>
</evidence>
<organism evidence="1">
    <name type="scientific">viral metagenome</name>
    <dbReference type="NCBI Taxonomy" id="1070528"/>
    <lineage>
        <taxon>unclassified sequences</taxon>
        <taxon>metagenomes</taxon>
        <taxon>organismal metagenomes</taxon>
    </lineage>
</organism>
<dbReference type="AlphaFoldDB" id="A0A6H2A336"/>
<protein>
    <submittedName>
        <fullName evidence="1">Uncharacterized protein</fullName>
    </submittedName>
</protein>
<sequence>MANDLHTVRDLVEHLTTLGLDRALIVDVDGNTFPPNTDDINLWNPTDVDSPVAIMTIDWLN</sequence>
<gene>
    <name evidence="1" type="ORF">TM448A04212_0002</name>
</gene>
<proteinExistence type="predicted"/>
<reference evidence="1" key="1">
    <citation type="submission" date="2020-03" db="EMBL/GenBank/DDBJ databases">
        <title>The deep terrestrial virosphere.</title>
        <authorList>
            <person name="Holmfeldt K."/>
            <person name="Nilsson E."/>
            <person name="Simone D."/>
            <person name="Lopez-Fernandez M."/>
            <person name="Wu X."/>
            <person name="de Brujin I."/>
            <person name="Lundin D."/>
            <person name="Andersson A."/>
            <person name="Bertilsson S."/>
            <person name="Dopson M."/>
        </authorList>
    </citation>
    <scope>NUCLEOTIDE SEQUENCE</scope>
    <source>
        <strain evidence="1">TM448A04212</strain>
    </source>
</reference>
<dbReference type="EMBL" id="MT144463">
    <property type="protein sequence ID" value="QJA53925.1"/>
    <property type="molecule type" value="Genomic_DNA"/>
</dbReference>
<accession>A0A6H2A336</accession>